<dbReference type="Gene3D" id="3.40.50.300">
    <property type="entry name" value="P-loop containing nucleotide triphosphate hydrolases"/>
    <property type="match status" value="1"/>
</dbReference>
<dbReference type="RefSeq" id="WP_098823796.1">
    <property type="nucleotide sequence ID" value="NZ_BCMJ01000002.1"/>
</dbReference>
<gene>
    <name evidence="11" type="primary">mdlB_4</name>
    <name evidence="11" type="ORF">IWT5_00550</name>
</gene>
<evidence type="ECO:0000313" key="12">
    <source>
        <dbReference type="Proteomes" id="UP000223370"/>
    </source>
</evidence>
<dbReference type="InterPro" id="IPR003439">
    <property type="entry name" value="ABC_transporter-like_ATP-bd"/>
</dbReference>
<keyword evidence="3 8" id="KW-0812">Transmembrane</keyword>
<dbReference type="SUPFAM" id="SSF52540">
    <property type="entry name" value="P-loop containing nucleoside triphosphate hydrolases"/>
    <property type="match status" value="1"/>
</dbReference>
<keyword evidence="7 8" id="KW-0472">Membrane</keyword>
<reference evidence="11 12" key="1">
    <citation type="submission" date="2015-11" db="EMBL/GenBank/DDBJ databases">
        <title>Draft genome sequences of new species of the genus Lactobacillus isolated from orchardgrass silage.</title>
        <authorList>
            <person name="Tohno M."/>
            <person name="Tanizawa Y."/>
            <person name="Arita M."/>
        </authorList>
    </citation>
    <scope>NUCLEOTIDE SEQUENCE [LARGE SCALE GENOMIC DNA]</scope>
    <source>
        <strain evidence="11 12">IWT5</strain>
    </source>
</reference>
<evidence type="ECO:0000256" key="7">
    <source>
        <dbReference type="ARBA" id="ARBA00023136"/>
    </source>
</evidence>
<feature type="domain" description="ABC transmembrane type-1" evidence="10">
    <location>
        <begin position="25"/>
        <end position="314"/>
    </location>
</feature>
<keyword evidence="4" id="KW-0547">Nucleotide-binding</keyword>
<dbReference type="SUPFAM" id="SSF90123">
    <property type="entry name" value="ABC transporter transmembrane region"/>
    <property type="match status" value="1"/>
</dbReference>
<dbReference type="PROSITE" id="PS50929">
    <property type="entry name" value="ABC_TM1F"/>
    <property type="match status" value="1"/>
</dbReference>
<dbReference type="Proteomes" id="UP000223370">
    <property type="component" value="Unassembled WGS sequence"/>
</dbReference>
<dbReference type="InterPro" id="IPR036640">
    <property type="entry name" value="ABC1_TM_sf"/>
</dbReference>
<feature type="transmembrane region" description="Helical" evidence="8">
    <location>
        <begin position="148"/>
        <end position="165"/>
    </location>
</feature>
<dbReference type="PANTHER" id="PTHR24221">
    <property type="entry name" value="ATP-BINDING CASSETTE SUB-FAMILY B"/>
    <property type="match status" value="1"/>
</dbReference>
<dbReference type="CDD" id="cd03254">
    <property type="entry name" value="ABCC_Glucan_exporter_like"/>
    <property type="match status" value="1"/>
</dbReference>
<proteinExistence type="predicted"/>
<evidence type="ECO:0000256" key="2">
    <source>
        <dbReference type="ARBA" id="ARBA00022448"/>
    </source>
</evidence>
<dbReference type="GO" id="GO:0016887">
    <property type="term" value="F:ATP hydrolysis activity"/>
    <property type="evidence" value="ECO:0007669"/>
    <property type="project" value="InterPro"/>
</dbReference>
<protein>
    <submittedName>
        <fullName evidence="11">Multidrug ABC transporter ATP-binding and permease protein</fullName>
    </submittedName>
</protein>
<accession>A0A1Z5H4Q5</accession>
<sequence>MNKRREVFWRLLRLLVSDYKGWLSISLIAIILSALSGVAGSLFIQRLIDHYIMPLTRATNPDFKPLLVAIGVMAAIFYVGVIATVIYSQIMAVVGQRIQESIRDQMFEKMQVLPLRYFDQNDYGNVMSRYTNDVDTLMQLITQSFPQFVVALFNVTFALAAMLLLSPVLTLVSLVIFATSIMIVRWLTHRSAKYFRAQQASLGKLDAFVEEMLNGERVIKVFSHEKQVQAEFETYNDALRNDARYANGFATMLFPIMGNMGNLLYVLIAVLGGGLAIMHPTLITLGTIAAFLQLSRSFSQPIAQISQQLNSIIQAMAGAGRIFQLLDEVPEDDQGTTTLIKQGESWFWQPADTSQPRVPVKGNIKFSHVNFTYPQSNAGLHDLSFEAQAGAKIALVGETGAGKTTTTNMLNRFYDIDSGQIMYDGVDISTIKKADLRRALAIVLQDTHLFTGTIRDNIRYGIPDADDSAVIAAAQLARADVFIKELPAGYDTEITGDGEELSSGQRQMLAIARAAIVDPPVMILDEATSNIDTRTERLVQAGMDNLMANRTTFVIAHRLSTVFNADLILVIDNGQIIERGTHEELLQHHGRYYELYQGLG</sequence>
<evidence type="ECO:0000256" key="4">
    <source>
        <dbReference type="ARBA" id="ARBA00022741"/>
    </source>
</evidence>
<evidence type="ECO:0000256" key="1">
    <source>
        <dbReference type="ARBA" id="ARBA00004651"/>
    </source>
</evidence>
<dbReference type="GO" id="GO:0005524">
    <property type="term" value="F:ATP binding"/>
    <property type="evidence" value="ECO:0007669"/>
    <property type="project" value="UniProtKB-KW"/>
</dbReference>
<dbReference type="OrthoDB" id="9770415at2"/>
<dbReference type="PANTHER" id="PTHR24221:SF499">
    <property type="entry name" value="FATTY ACID ABC TRANSPORTER ATP-BINDING_PERMEASE PROTEIN"/>
    <property type="match status" value="1"/>
</dbReference>
<dbReference type="GO" id="GO:0005886">
    <property type="term" value="C:plasma membrane"/>
    <property type="evidence" value="ECO:0007669"/>
    <property type="project" value="UniProtKB-SubCell"/>
</dbReference>
<dbReference type="AlphaFoldDB" id="A0A1Z5H4Q5"/>
<evidence type="ECO:0000259" key="9">
    <source>
        <dbReference type="PROSITE" id="PS50893"/>
    </source>
</evidence>
<dbReference type="PROSITE" id="PS00211">
    <property type="entry name" value="ABC_TRANSPORTER_1"/>
    <property type="match status" value="1"/>
</dbReference>
<evidence type="ECO:0000259" key="10">
    <source>
        <dbReference type="PROSITE" id="PS50929"/>
    </source>
</evidence>
<dbReference type="Gene3D" id="1.20.1560.10">
    <property type="entry name" value="ABC transporter type 1, transmembrane domain"/>
    <property type="match status" value="1"/>
</dbReference>
<dbReference type="SMART" id="SM00382">
    <property type="entry name" value="AAA"/>
    <property type="match status" value="1"/>
</dbReference>
<dbReference type="CDD" id="cd18547">
    <property type="entry name" value="ABC_6TM_Tm288_like"/>
    <property type="match status" value="1"/>
</dbReference>
<feature type="transmembrane region" description="Helical" evidence="8">
    <location>
        <begin position="171"/>
        <end position="188"/>
    </location>
</feature>
<dbReference type="PROSITE" id="PS50893">
    <property type="entry name" value="ABC_TRANSPORTER_2"/>
    <property type="match status" value="1"/>
</dbReference>
<dbReference type="EMBL" id="BCMJ01000002">
    <property type="protein sequence ID" value="GAT18277.1"/>
    <property type="molecule type" value="Genomic_DNA"/>
</dbReference>
<feature type="transmembrane region" description="Helical" evidence="8">
    <location>
        <begin position="263"/>
        <end position="292"/>
    </location>
</feature>
<keyword evidence="5 11" id="KW-0067">ATP-binding</keyword>
<name>A0A1Z5H4Q5_9LACO</name>
<dbReference type="InterPro" id="IPR011527">
    <property type="entry name" value="ABC1_TM_dom"/>
</dbReference>
<dbReference type="GO" id="GO:0140359">
    <property type="term" value="F:ABC-type transporter activity"/>
    <property type="evidence" value="ECO:0007669"/>
    <property type="project" value="InterPro"/>
</dbReference>
<dbReference type="Pfam" id="PF00664">
    <property type="entry name" value="ABC_membrane"/>
    <property type="match status" value="1"/>
</dbReference>
<feature type="transmembrane region" description="Helical" evidence="8">
    <location>
        <begin position="65"/>
        <end position="87"/>
    </location>
</feature>
<comment type="subcellular location">
    <subcellularLocation>
        <location evidence="1">Cell membrane</location>
        <topology evidence="1">Multi-pass membrane protein</topology>
    </subcellularLocation>
</comment>
<dbReference type="InterPro" id="IPR027417">
    <property type="entry name" value="P-loop_NTPase"/>
</dbReference>
<dbReference type="InterPro" id="IPR003593">
    <property type="entry name" value="AAA+_ATPase"/>
</dbReference>
<evidence type="ECO:0000256" key="5">
    <source>
        <dbReference type="ARBA" id="ARBA00022840"/>
    </source>
</evidence>
<dbReference type="InterPro" id="IPR017871">
    <property type="entry name" value="ABC_transporter-like_CS"/>
</dbReference>
<evidence type="ECO:0000256" key="8">
    <source>
        <dbReference type="SAM" id="Phobius"/>
    </source>
</evidence>
<dbReference type="Pfam" id="PF00005">
    <property type="entry name" value="ABC_tran"/>
    <property type="match status" value="1"/>
</dbReference>
<evidence type="ECO:0000256" key="6">
    <source>
        <dbReference type="ARBA" id="ARBA00022989"/>
    </source>
</evidence>
<comment type="caution">
    <text evidence="11">The sequence shown here is derived from an EMBL/GenBank/DDBJ whole genome shotgun (WGS) entry which is preliminary data.</text>
</comment>
<evidence type="ECO:0000313" key="11">
    <source>
        <dbReference type="EMBL" id="GAT18277.1"/>
    </source>
</evidence>
<keyword evidence="6 8" id="KW-1133">Transmembrane helix</keyword>
<dbReference type="FunFam" id="3.40.50.300:FF:000287">
    <property type="entry name" value="Multidrug ABC transporter ATP-binding protein"/>
    <property type="match status" value="1"/>
</dbReference>
<dbReference type="InterPro" id="IPR039421">
    <property type="entry name" value="Type_1_exporter"/>
</dbReference>
<organism evidence="11 12">
    <name type="scientific">Secundilactobacillus silagincola</name>
    <dbReference type="NCBI Taxonomy" id="1714681"/>
    <lineage>
        <taxon>Bacteria</taxon>
        <taxon>Bacillati</taxon>
        <taxon>Bacillota</taxon>
        <taxon>Bacilli</taxon>
        <taxon>Lactobacillales</taxon>
        <taxon>Lactobacillaceae</taxon>
        <taxon>Secundilactobacillus</taxon>
    </lineage>
</organism>
<keyword evidence="2" id="KW-0813">Transport</keyword>
<evidence type="ECO:0000256" key="3">
    <source>
        <dbReference type="ARBA" id="ARBA00022692"/>
    </source>
</evidence>
<feature type="domain" description="ABC transporter" evidence="9">
    <location>
        <begin position="364"/>
        <end position="598"/>
    </location>
</feature>
<keyword evidence="12" id="KW-1185">Reference proteome</keyword>
<feature type="transmembrane region" description="Helical" evidence="8">
    <location>
        <begin position="21"/>
        <end position="45"/>
    </location>
</feature>